<sequence>MKIIHLIPVFLIAAFTISAGELNHPPKGFKALFNGKDLTGWWGLKTENPAKWMAMDKKAFAEKKAKSVKDIHQHWSVKDGILINDGHGMYLTTEKNYGNFELRLDYKTVAKADSGIYLRGVPQVQIWDYTKEGGKWKIGADKGSGGLWNNSKGAPGKDPLVLADKPFGEWNSFRIRLVGEKVTVHLNSQLVVDNAKMENYFDRKGGMPKRGPIQLQTHGGAISWRNVFIKELN</sequence>
<dbReference type="AlphaFoldDB" id="A0A382J6C6"/>
<dbReference type="Pfam" id="PF06439">
    <property type="entry name" value="3keto-disac_hyd"/>
    <property type="match status" value="1"/>
</dbReference>
<evidence type="ECO:0000259" key="1">
    <source>
        <dbReference type="Pfam" id="PF06439"/>
    </source>
</evidence>
<feature type="domain" description="3-keto-alpha-glucoside-1,2-lyase/3-keto-2-hydroxy-glucal hydratase" evidence="1">
    <location>
        <begin position="28"/>
        <end position="230"/>
    </location>
</feature>
<dbReference type="InterPro" id="IPR010496">
    <property type="entry name" value="AL/BT2_dom"/>
</dbReference>
<proteinExistence type="predicted"/>
<name>A0A382J6C6_9ZZZZ</name>
<organism evidence="2">
    <name type="scientific">marine metagenome</name>
    <dbReference type="NCBI Taxonomy" id="408172"/>
    <lineage>
        <taxon>unclassified sequences</taxon>
        <taxon>metagenomes</taxon>
        <taxon>ecological metagenomes</taxon>
    </lineage>
</organism>
<dbReference type="Gene3D" id="2.60.120.560">
    <property type="entry name" value="Exo-inulinase, domain 1"/>
    <property type="match status" value="1"/>
</dbReference>
<gene>
    <name evidence="2" type="ORF">METZ01_LOCUS260464</name>
</gene>
<evidence type="ECO:0000313" key="2">
    <source>
        <dbReference type="EMBL" id="SVC07610.1"/>
    </source>
</evidence>
<dbReference type="GO" id="GO:0016787">
    <property type="term" value="F:hydrolase activity"/>
    <property type="evidence" value="ECO:0007669"/>
    <property type="project" value="InterPro"/>
</dbReference>
<accession>A0A382J6C6</accession>
<dbReference type="EMBL" id="UINC01072167">
    <property type="protein sequence ID" value="SVC07610.1"/>
    <property type="molecule type" value="Genomic_DNA"/>
</dbReference>
<reference evidence="2" key="1">
    <citation type="submission" date="2018-05" db="EMBL/GenBank/DDBJ databases">
        <authorList>
            <person name="Lanie J.A."/>
            <person name="Ng W.-L."/>
            <person name="Kazmierczak K.M."/>
            <person name="Andrzejewski T.M."/>
            <person name="Davidsen T.M."/>
            <person name="Wayne K.J."/>
            <person name="Tettelin H."/>
            <person name="Glass J.I."/>
            <person name="Rusch D."/>
            <person name="Podicherti R."/>
            <person name="Tsui H.-C.T."/>
            <person name="Winkler M.E."/>
        </authorList>
    </citation>
    <scope>NUCLEOTIDE SEQUENCE</scope>
</reference>
<protein>
    <recommendedName>
        <fullName evidence="1">3-keto-alpha-glucoside-1,2-lyase/3-keto-2-hydroxy-glucal hydratase domain-containing protein</fullName>
    </recommendedName>
</protein>